<dbReference type="InterPro" id="IPR000175">
    <property type="entry name" value="Na/ntran_symport"/>
</dbReference>
<dbReference type="Pfam" id="PF00209">
    <property type="entry name" value="SNF"/>
    <property type="match status" value="2"/>
</dbReference>
<keyword evidence="5 10" id="KW-1133">Transmembrane helix</keyword>
<feature type="transmembrane region" description="Helical" evidence="10">
    <location>
        <begin position="608"/>
        <end position="633"/>
    </location>
</feature>
<keyword evidence="4 8" id="KW-0812">Transmembrane</keyword>
<feature type="transmembrane region" description="Helical" evidence="10">
    <location>
        <begin position="529"/>
        <end position="553"/>
    </location>
</feature>
<accession>A0ABY7DU23</accession>
<keyword evidence="8" id="KW-0769">Symport</keyword>
<evidence type="ECO:0000256" key="1">
    <source>
        <dbReference type="ARBA" id="ARBA00004141"/>
    </source>
</evidence>
<dbReference type="PROSITE" id="PS50267">
    <property type="entry name" value="NA_NEUROTRAN_SYMP_3"/>
    <property type="match status" value="1"/>
</dbReference>
<feature type="transmembrane region" description="Helical" evidence="10">
    <location>
        <begin position="498"/>
        <end position="517"/>
    </location>
</feature>
<dbReference type="PANTHER" id="PTHR11616:SF321">
    <property type="entry name" value="SODIUM-DEPENDENT NUTRIENT AMINO ACID TRANSPORTER 1-RELATED"/>
    <property type="match status" value="1"/>
</dbReference>
<evidence type="ECO:0000256" key="8">
    <source>
        <dbReference type="RuleBase" id="RU003732"/>
    </source>
</evidence>
<feature type="transmembrane region" description="Helical" evidence="10">
    <location>
        <begin position="110"/>
        <end position="141"/>
    </location>
</feature>
<dbReference type="EMBL" id="CP111014">
    <property type="protein sequence ID" value="WAQ99613.1"/>
    <property type="molecule type" value="Genomic_DNA"/>
</dbReference>
<evidence type="ECO:0000313" key="11">
    <source>
        <dbReference type="EMBL" id="WAQ99613.1"/>
    </source>
</evidence>
<feature type="compositionally biased region" description="Low complexity" evidence="9">
    <location>
        <begin position="11"/>
        <end position="25"/>
    </location>
</feature>
<feature type="transmembrane region" description="Helical" evidence="10">
    <location>
        <begin position="230"/>
        <end position="254"/>
    </location>
</feature>
<feature type="transmembrane region" description="Helical" evidence="10">
    <location>
        <begin position="266"/>
        <end position="290"/>
    </location>
</feature>
<dbReference type="PROSITE" id="PS00610">
    <property type="entry name" value="NA_NEUROTRAN_SYMP_1"/>
    <property type="match status" value="1"/>
</dbReference>
<protein>
    <recommendedName>
        <fullName evidence="8">Transporter</fullName>
    </recommendedName>
</protein>
<keyword evidence="12" id="KW-1185">Reference proteome</keyword>
<comment type="similarity">
    <text evidence="2 8">Belongs to the sodium:neurotransmitter symporter (SNF) (TC 2.A.22) family.</text>
</comment>
<feature type="transmembrane region" description="Helical" evidence="10">
    <location>
        <begin position="389"/>
        <end position="412"/>
    </location>
</feature>
<evidence type="ECO:0000256" key="7">
    <source>
        <dbReference type="ARBA" id="ARBA00023180"/>
    </source>
</evidence>
<organism evidence="11 12">
    <name type="scientific">Mya arenaria</name>
    <name type="common">Soft-shell clam</name>
    <dbReference type="NCBI Taxonomy" id="6604"/>
    <lineage>
        <taxon>Eukaryota</taxon>
        <taxon>Metazoa</taxon>
        <taxon>Spiralia</taxon>
        <taxon>Lophotrochozoa</taxon>
        <taxon>Mollusca</taxon>
        <taxon>Bivalvia</taxon>
        <taxon>Autobranchia</taxon>
        <taxon>Heteroconchia</taxon>
        <taxon>Euheterodonta</taxon>
        <taxon>Imparidentia</taxon>
        <taxon>Neoheterodontei</taxon>
        <taxon>Myida</taxon>
        <taxon>Myoidea</taxon>
        <taxon>Myidae</taxon>
        <taxon>Mya</taxon>
    </lineage>
</organism>
<evidence type="ECO:0000256" key="10">
    <source>
        <dbReference type="SAM" id="Phobius"/>
    </source>
</evidence>
<feature type="transmembrane region" description="Helical" evidence="10">
    <location>
        <begin position="310"/>
        <end position="327"/>
    </location>
</feature>
<keyword evidence="7" id="KW-0325">Glycoprotein</keyword>
<dbReference type="Proteomes" id="UP001164746">
    <property type="component" value="Chromosome 3"/>
</dbReference>
<dbReference type="PANTHER" id="PTHR11616">
    <property type="entry name" value="SODIUM/CHLORIDE DEPENDENT TRANSPORTER"/>
    <property type="match status" value="1"/>
</dbReference>
<feature type="transmembrane region" description="Helical" evidence="10">
    <location>
        <begin position="38"/>
        <end position="57"/>
    </location>
</feature>
<keyword evidence="6 10" id="KW-0472">Membrane</keyword>
<evidence type="ECO:0000256" key="3">
    <source>
        <dbReference type="ARBA" id="ARBA00022448"/>
    </source>
</evidence>
<evidence type="ECO:0000256" key="9">
    <source>
        <dbReference type="SAM" id="MobiDB-lite"/>
    </source>
</evidence>
<feature type="region of interest" description="Disordered" evidence="9">
    <location>
        <begin position="1"/>
        <end position="32"/>
    </location>
</feature>
<feature type="transmembrane region" description="Helical" evidence="10">
    <location>
        <begin position="574"/>
        <end position="596"/>
    </location>
</feature>
<sequence length="707" mass="79664">MLFKQDGGHHSSLSSQTSSSNSMASSEKKQTEREGWKGTLDFMLTCIGYAVGLGNIWRFPYLCYKSGGGAFFIPYILFLCICGIPLFFMETAYGQFSSLSPIAIWRCSPLFKGVGIGMVMVSGLVCVYYNVIVAWTLYYLFMSLRAVLPWSTCGNWWNTKNCVDVERKVLMASNNESFGIGNSTFLTNMTNMSTSLANYTVMANSVVDRKSLVSSSEEFWDIDHLGGLRWQLVITLALAWICVFFCLFKGVAVLGKVMHFCAPFPYLVLLVLLIRGVTLDGAIDGIKFYIIPRWEKLATFQVWGDAALQIFYSVGMAWGGIITMASYNDFKHNIYRDAMLVPLINCGTSIFAGFVIFSILGFMAHETGKSVEDVVTQGPGLTFVAYPEAVSMLPISPLWAVLFFLMLFIIGLDSQVTIAATSAPTPLTSSLGLTNKHVEEKYKTGRAPGRACVKTSGSPQMFRHHHDDHYSTRPFGMFETCLSAIIDEYPNVLRKRRVMVAAIACFAEFLLGLPLITEGGIYILQVIDWYCASFSLMLISLCEVIAIAWVYGVDRFYKDIELMIGYQPSRLWSYMWRFVTPTVILLIWLFSIITLGPVTYGDKAYPQWAVTFGWCLGSISIIPIPTYMAFAIWQEEGTFWERMQKLKKPSTKWGPRNKEHRETYLASLDVDHAIEQHMMDTNNVARQRNHMILIPVCHACFNIIRVK</sequence>
<evidence type="ECO:0000313" key="12">
    <source>
        <dbReference type="Proteomes" id="UP001164746"/>
    </source>
</evidence>
<feature type="transmembrane region" description="Helical" evidence="10">
    <location>
        <begin position="339"/>
        <end position="364"/>
    </location>
</feature>
<dbReference type="SUPFAM" id="SSF161070">
    <property type="entry name" value="SNF-like"/>
    <property type="match status" value="2"/>
</dbReference>
<keyword evidence="3 8" id="KW-0813">Transport</keyword>
<evidence type="ECO:0000256" key="2">
    <source>
        <dbReference type="ARBA" id="ARBA00006459"/>
    </source>
</evidence>
<dbReference type="PRINTS" id="PR00176">
    <property type="entry name" value="NANEUSMPORT"/>
</dbReference>
<evidence type="ECO:0000256" key="6">
    <source>
        <dbReference type="ARBA" id="ARBA00023136"/>
    </source>
</evidence>
<evidence type="ECO:0000256" key="4">
    <source>
        <dbReference type="ARBA" id="ARBA00022692"/>
    </source>
</evidence>
<name>A0ABY7DU23_MYAAR</name>
<feature type="transmembrane region" description="Helical" evidence="10">
    <location>
        <begin position="69"/>
        <end position="89"/>
    </location>
</feature>
<gene>
    <name evidence="11" type="ORF">MAR_023986</name>
</gene>
<evidence type="ECO:0000256" key="5">
    <source>
        <dbReference type="ARBA" id="ARBA00022989"/>
    </source>
</evidence>
<dbReference type="InterPro" id="IPR037272">
    <property type="entry name" value="SNS_sf"/>
</dbReference>
<comment type="subcellular location">
    <subcellularLocation>
        <location evidence="1">Membrane</location>
        <topology evidence="1">Multi-pass membrane protein</topology>
    </subcellularLocation>
</comment>
<reference evidence="11" key="1">
    <citation type="submission" date="2022-11" db="EMBL/GenBank/DDBJ databases">
        <title>Centuries of genome instability and evolution in soft-shell clam transmissible cancer (bioRxiv).</title>
        <authorList>
            <person name="Hart S.F.M."/>
            <person name="Yonemitsu M.A."/>
            <person name="Giersch R.M."/>
            <person name="Beal B.F."/>
            <person name="Arriagada G."/>
            <person name="Davis B.W."/>
            <person name="Ostrander E.A."/>
            <person name="Goff S.P."/>
            <person name="Metzger M.J."/>
        </authorList>
    </citation>
    <scope>NUCLEOTIDE SEQUENCE</scope>
    <source>
        <strain evidence="11">MELC-2E11</strain>
        <tissue evidence="11">Siphon/mantle</tissue>
    </source>
</reference>
<proteinExistence type="inferred from homology"/>